<dbReference type="InterPro" id="IPR036291">
    <property type="entry name" value="NAD(P)-bd_dom_sf"/>
</dbReference>
<dbReference type="SUPFAM" id="SSF51735">
    <property type="entry name" value="NAD(P)-binding Rossmann-fold domains"/>
    <property type="match status" value="1"/>
</dbReference>
<dbReference type="InterPro" id="IPR051450">
    <property type="entry name" value="Gfo/Idh/MocA_Oxidoreductases"/>
</dbReference>
<gene>
    <name evidence="4" type="ORF">AB8O55_22010</name>
</gene>
<dbReference type="InterPro" id="IPR000683">
    <property type="entry name" value="Gfo/Idh/MocA-like_OxRdtase_N"/>
</dbReference>
<dbReference type="Pfam" id="PF01408">
    <property type="entry name" value="GFO_IDH_MocA"/>
    <property type="match status" value="1"/>
</dbReference>
<dbReference type="Proteomes" id="UP001564626">
    <property type="component" value="Unassembled WGS sequence"/>
</dbReference>
<dbReference type="Gene3D" id="3.30.360.10">
    <property type="entry name" value="Dihydrodipicolinate Reductase, domain 2"/>
    <property type="match status" value="1"/>
</dbReference>
<evidence type="ECO:0000259" key="3">
    <source>
        <dbReference type="Pfam" id="PF22725"/>
    </source>
</evidence>
<organism evidence="4 5">
    <name type="scientific">Saccharopolyspora cebuensis</name>
    <dbReference type="NCBI Taxonomy" id="418759"/>
    <lineage>
        <taxon>Bacteria</taxon>
        <taxon>Bacillati</taxon>
        <taxon>Actinomycetota</taxon>
        <taxon>Actinomycetes</taxon>
        <taxon>Pseudonocardiales</taxon>
        <taxon>Pseudonocardiaceae</taxon>
        <taxon>Saccharopolyspora</taxon>
    </lineage>
</organism>
<evidence type="ECO:0000313" key="5">
    <source>
        <dbReference type="Proteomes" id="UP001564626"/>
    </source>
</evidence>
<dbReference type="PANTHER" id="PTHR43377:SF1">
    <property type="entry name" value="BILIVERDIN REDUCTASE A"/>
    <property type="match status" value="1"/>
</dbReference>
<feature type="region of interest" description="Disordered" evidence="1">
    <location>
        <begin position="258"/>
        <end position="277"/>
    </location>
</feature>
<evidence type="ECO:0000313" key="4">
    <source>
        <dbReference type="EMBL" id="MEY8042097.1"/>
    </source>
</evidence>
<comment type="caution">
    <text evidence="4">The sequence shown here is derived from an EMBL/GenBank/DDBJ whole genome shotgun (WGS) entry which is preliminary data.</text>
</comment>
<dbReference type="Pfam" id="PF22725">
    <property type="entry name" value="GFO_IDH_MocA_C3"/>
    <property type="match status" value="1"/>
</dbReference>
<dbReference type="RefSeq" id="WP_345362925.1">
    <property type="nucleotide sequence ID" value="NZ_BAABII010000007.1"/>
</dbReference>
<dbReference type="EMBL" id="JBGEHV010000048">
    <property type="protein sequence ID" value="MEY8042097.1"/>
    <property type="molecule type" value="Genomic_DNA"/>
</dbReference>
<feature type="domain" description="GFO/IDH/MocA-like oxidoreductase" evidence="3">
    <location>
        <begin position="175"/>
        <end position="256"/>
    </location>
</feature>
<evidence type="ECO:0000259" key="2">
    <source>
        <dbReference type="Pfam" id="PF01408"/>
    </source>
</evidence>
<protein>
    <submittedName>
        <fullName evidence="4">Gfo/Idh/MocA family protein</fullName>
    </submittedName>
</protein>
<feature type="domain" description="Gfo/Idh/MocA-like oxidoreductase N-terminal" evidence="2">
    <location>
        <begin position="14"/>
        <end position="128"/>
    </location>
</feature>
<dbReference type="InterPro" id="IPR055170">
    <property type="entry name" value="GFO_IDH_MocA-like_dom"/>
</dbReference>
<evidence type="ECO:0000256" key="1">
    <source>
        <dbReference type="SAM" id="MobiDB-lite"/>
    </source>
</evidence>
<keyword evidence="5" id="KW-1185">Reference proteome</keyword>
<sequence>MTAFRTVPGDGPLRLVVVGAGQMGRNWLRAIGSSALVEAVGVVDLDLAAAEDAAPPSAVVGRTLAEVVDRSGPDAVVNVTIPEAHLPVTGEALRRGLPVLSEKPMAATPAEALALVRIAEETGELLAVSQNRRFHSGLWELRRLAGQLGRAGILTHEFFKAPHFGGFREVMANPLVLDMAIHNFDAARFLLGAEPVAVYCEEYNPGWSWYGGDAAATAIFEMTGGVRFVYTGSWCSPGLETAWNSRWRLSAERGSATWDGEGRPVAERTGGAPATADAVDDYPGDDLLGSLTLFVRALRTGEAPMGECHDNLRSLAMVHAAIASASRGERVRIDEVLAAAEADVGRLLTAG</sequence>
<proteinExistence type="predicted"/>
<dbReference type="PANTHER" id="PTHR43377">
    <property type="entry name" value="BILIVERDIN REDUCTASE A"/>
    <property type="match status" value="1"/>
</dbReference>
<dbReference type="Gene3D" id="3.40.50.720">
    <property type="entry name" value="NAD(P)-binding Rossmann-like Domain"/>
    <property type="match status" value="1"/>
</dbReference>
<reference evidence="4 5" key="1">
    <citation type="submission" date="2024-08" db="EMBL/GenBank/DDBJ databases">
        <title>Genome mining of Saccharopolyspora cebuensis PGLac3 from Nigerian medicinal plant.</title>
        <authorList>
            <person name="Ezeobiora C.E."/>
            <person name="Igbokwe N.H."/>
            <person name="Amin D.H."/>
            <person name="Mendie U.E."/>
        </authorList>
    </citation>
    <scope>NUCLEOTIDE SEQUENCE [LARGE SCALE GENOMIC DNA]</scope>
    <source>
        <strain evidence="4 5">PGLac3</strain>
    </source>
</reference>
<accession>A0ABV4CQ94</accession>
<dbReference type="SUPFAM" id="SSF55347">
    <property type="entry name" value="Glyceraldehyde-3-phosphate dehydrogenase-like, C-terminal domain"/>
    <property type="match status" value="1"/>
</dbReference>
<name>A0ABV4CQ94_9PSEU</name>